<dbReference type="Proteomes" id="UP000499080">
    <property type="component" value="Unassembled WGS sequence"/>
</dbReference>
<dbReference type="AlphaFoldDB" id="A0A4Y1ZXT0"/>
<feature type="region of interest" description="Disordered" evidence="1">
    <location>
        <begin position="16"/>
        <end position="99"/>
    </location>
</feature>
<evidence type="ECO:0000313" key="2">
    <source>
        <dbReference type="EMBL" id="GBL72077.1"/>
    </source>
</evidence>
<protein>
    <submittedName>
        <fullName evidence="2">Uncharacterized protein</fullName>
    </submittedName>
</protein>
<dbReference type="EMBL" id="BGPR01000001">
    <property type="protein sequence ID" value="GBL72077.1"/>
    <property type="molecule type" value="Genomic_DNA"/>
</dbReference>
<feature type="compositionally biased region" description="Acidic residues" evidence="1">
    <location>
        <begin position="18"/>
        <end position="40"/>
    </location>
</feature>
<feature type="compositionally biased region" description="Polar residues" evidence="1">
    <location>
        <begin position="85"/>
        <end position="99"/>
    </location>
</feature>
<accession>A0A4Y1ZXT0</accession>
<keyword evidence="3" id="KW-1185">Reference proteome</keyword>
<gene>
    <name evidence="2" type="ORF">AVEN_115089_1</name>
</gene>
<feature type="compositionally biased region" description="Basic and acidic residues" evidence="1">
    <location>
        <begin position="61"/>
        <end position="70"/>
    </location>
</feature>
<feature type="compositionally biased region" description="Basic and acidic residues" evidence="1">
    <location>
        <begin position="41"/>
        <end position="53"/>
    </location>
</feature>
<evidence type="ECO:0000256" key="1">
    <source>
        <dbReference type="SAM" id="MobiDB-lite"/>
    </source>
</evidence>
<name>A0A4Y1ZXT0_ARAVE</name>
<comment type="caution">
    <text evidence="2">The sequence shown here is derived from an EMBL/GenBank/DDBJ whole genome shotgun (WGS) entry which is preliminary data.</text>
</comment>
<organism evidence="2 3">
    <name type="scientific">Araneus ventricosus</name>
    <name type="common">Orbweaver spider</name>
    <name type="synonym">Epeira ventricosa</name>
    <dbReference type="NCBI Taxonomy" id="182803"/>
    <lineage>
        <taxon>Eukaryota</taxon>
        <taxon>Metazoa</taxon>
        <taxon>Ecdysozoa</taxon>
        <taxon>Arthropoda</taxon>
        <taxon>Chelicerata</taxon>
        <taxon>Arachnida</taxon>
        <taxon>Araneae</taxon>
        <taxon>Araneomorphae</taxon>
        <taxon>Entelegynae</taxon>
        <taxon>Araneoidea</taxon>
        <taxon>Araneidae</taxon>
        <taxon>Araneus</taxon>
    </lineage>
</organism>
<sequence>MPTPYEEMECLLKLLAEVETDEDSDFDNEDNEPEDDLEENFSDHEIFSEHDTESESDGDSLNEKITDISHHIKGPPMAVSDVTGGYSSNLTSHSGPGVC</sequence>
<proteinExistence type="predicted"/>
<evidence type="ECO:0000313" key="3">
    <source>
        <dbReference type="Proteomes" id="UP000499080"/>
    </source>
</evidence>
<reference evidence="2 3" key="1">
    <citation type="journal article" date="2019" name="Sci. Rep.">
        <title>Orb-weaving spider Araneus ventricosus genome elucidates the spidroin gene catalogue.</title>
        <authorList>
            <person name="Kono N."/>
            <person name="Nakamura H."/>
            <person name="Ohtoshi R."/>
            <person name="Moran D.A.P."/>
            <person name="Shinohara A."/>
            <person name="Yoshida Y."/>
            <person name="Fujiwara M."/>
            <person name="Mori M."/>
            <person name="Tomita M."/>
            <person name="Arakawa K."/>
        </authorList>
    </citation>
    <scope>NUCLEOTIDE SEQUENCE [LARGE SCALE GENOMIC DNA]</scope>
</reference>